<keyword evidence="6" id="KW-1003">Cell membrane</keyword>
<dbReference type="GO" id="GO:0034707">
    <property type="term" value="C:chloride channel complex"/>
    <property type="evidence" value="ECO:0007669"/>
    <property type="project" value="UniProtKB-KW"/>
</dbReference>
<comment type="similarity">
    <text evidence="5 6">Belongs to the anion channel-forming bestrophin (TC 1.A.46) family. Calcium-sensitive chloride channel subfamily.</text>
</comment>
<keyword evidence="6" id="KW-0813">Transport</keyword>
<evidence type="ECO:0000313" key="8">
    <source>
        <dbReference type="Proteomes" id="UP000000305"/>
    </source>
</evidence>
<evidence type="ECO:0000313" key="7">
    <source>
        <dbReference type="EMBL" id="EFX72121.1"/>
    </source>
</evidence>
<dbReference type="KEGG" id="dpx:DAPPUDRAFT_254833"/>
<dbReference type="GO" id="GO:0005254">
    <property type="term" value="F:chloride channel activity"/>
    <property type="evidence" value="ECO:0000318"/>
    <property type="project" value="GO_Central"/>
</dbReference>
<dbReference type="InterPro" id="IPR000615">
    <property type="entry name" value="Bestrophin"/>
</dbReference>
<keyword evidence="6" id="KW-0868">Chloride</keyword>
<comment type="subcellular location">
    <subcellularLocation>
        <location evidence="6">Cell membrane</location>
        <topology evidence="6">Multi-pass membrane protein</topology>
    </subcellularLocation>
    <subcellularLocation>
        <location evidence="1">Membrane</location>
    </subcellularLocation>
</comment>
<evidence type="ECO:0000256" key="4">
    <source>
        <dbReference type="ARBA" id="ARBA00023136"/>
    </source>
</evidence>
<feature type="transmembrane region" description="Helical" evidence="6">
    <location>
        <begin position="204"/>
        <end position="221"/>
    </location>
</feature>
<dbReference type="OrthoDB" id="6334818at2759"/>
<reference evidence="7 8" key="1">
    <citation type="journal article" date="2011" name="Science">
        <title>The ecoresponsive genome of Daphnia pulex.</title>
        <authorList>
            <person name="Colbourne J.K."/>
            <person name="Pfrender M.E."/>
            <person name="Gilbert D."/>
            <person name="Thomas W.K."/>
            <person name="Tucker A."/>
            <person name="Oakley T.H."/>
            <person name="Tokishita S."/>
            <person name="Aerts A."/>
            <person name="Arnold G.J."/>
            <person name="Basu M.K."/>
            <person name="Bauer D.J."/>
            <person name="Caceres C.E."/>
            <person name="Carmel L."/>
            <person name="Casola C."/>
            <person name="Choi J.H."/>
            <person name="Detter J.C."/>
            <person name="Dong Q."/>
            <person name="Dusheyko S."/>
            <person name="Eads B.D."/>
            <person name="Frohlich T."/>
            <person name="Geiler-Samerotte K.A."/>
            <person name="Gerlach D."/>
            <person name="Hatcher P."/>
            <person name="Jogdeo S."/>
            <person name="Krijgsveld J."/>
            <person name="Kriventseva E.V."/>
            <person name="Kultz D."/>
            <person name="Laforsch C."/>
            <person name="Lindquist E."/>
            <person name="Lopez J."/>
            <person name="Manak J.R."/>
            <person name="Muller J."/>
            <person name="Pangilinan J."/>
            <person name="Patwardhan R.P."/>
            <person name="Pitluck S."/>
            <person name="Pritham E.J."/>
            <person name="Rechtsteiner A."/>
            <person name="Rho M."/>
            <person name="Rogozin I.B."/>
            <person name="Sakarya O."/>
            <person name="Salamov A."/>
            <person name="Schaack S."/>
            <person name="Shapiro H."/>
            <person name="Shiga Y."/>
            <person name="Skalitzky C."/>
            <person name="Smith Z."/>
            <person name="Souvorov A."/>
            <person name="Sung W."/>
            <person name="Tang Z."/>
            <person name="Tsuchiya D."/>
            <person name="Tu H."/>
            <person name="Vos H."/>
            <person name="Wang M."/>
            <person name="Wolf Y.I."/>
            <person name="Yamagata H."/>
            <person name="Yamada T."/>
            <person name="Ye Y."/>
            <person name="Shaw J.R."/>
            <person name="Andrews J."/>
            <person name="Crease T.J."/>
            <person name="Tang H."/>
            <person name="Lucas S.M."/>
            <person name="Robertson H.M."/>
            <person name="Bork P."/>
            <person name="Koonin E.V."/>
            <person name="Zdobnov E.M."/>
            <person name="Grigoriev I.V."/>
            <person name="Lynch M."/>
            <person name="Boore J.L."/>
        </authorList>
    </citation>
    <scope>NUCLEOTIDE SEQUENCE [LARGE SCALE GENOMIC DNA]</scope>
</reference>
<evidence type="ECO:0000256" key="5">
    <source>
        <dbReference type="ARBA" id="ARBA00034769"/>
    </source>
</evidence>
<dbReference type="AlphaFoldDB" id="E9H803"/>
<organism evidence="7 8">
    <name type="scientific">Daphnia pulex</name>
    <name type="common">Water flea</name>
    <dbReference type="NCBI Taxonomy" id="6669"/>
    <lineage>
        <taxon>Eukaryota</taxon>
        <taxon>Metazoa</taxon>
        <taxon>Ecdysozoa</taxon>
        <taxon>Arthropoda</taxon>
        <taxon>Crustacea</taxon>
        <taxon>Branchiopoda</taxon>
        <taxon>Diplostraca</taxon>
        <taxon>Cladocera</taxon>
        <taxon>Anomopoda</taxon>
        <taxon>Daphniidae</taxon>
        <taxon>Daphnia</taxon>
    </lineage>
</organism>
<protein>
    <recommendedName>
        <fullName evidence="6">Bestrophin homolog</fullName>
    </recommendedName>
</protein>
<dbReference type="PANTHER" id="PTHR10736">
    <property type="entry name" value="BESTROPHIN"/>
    <property type="match status" value="1"/>
</dbReference>
<dbReference type="eggNOG" id="KOG3547">
    <property type="taxonomic scope" value="Eukaryota"/>
</dbReference>
<dbReference type="PhylomeDB" id="E9H803"/>
<evidence type="ECO:0000256" key="1">
    <source>
        <dbReference type="ARBA" id="ARBA00004370"/>
    </source>
</evidence>
<dbReference type="HOGENOM" id="CLU_018069_8_0_1"/>
<comment type="function">
    <text evidence="6">Forms chloride channels.</text>
</comment>
<proteinExistence type="inferred from homology"/>
<keyword evidence="6" id="KW-0407">Ion channel</keyword>
<accession>E9H803</accession>
<dbReference type="GO" id="GO:0005886">
    <property type="term" value="C:plasma membrane"/>
    <property type="evidence" value="ECO:0000318"/>
    <property type="project" value="GO_Central"/>
</dbReference>
<sequence length="360" mass="41139">MMHYERSKSQVFQVPSALAVANTAPDANRFGECICILMRWKGSIYKLVWRNLLVYYTLYYMLTILHKFILDEDGQKTFTALAKYCSRNENSFNFMIMLGFFTSTAMQRLFAMQTMMPGTAKVIGCFTLAIKPNMPEIYPDMFSLQTAGILRDKERLILERADADDRMLLLLKETSNQNRFVEKSSHLKLVEAVLAFKKSCGNTIKAAIIIVYAFGLLTLMARNLDEDNEEENKLANNIVSYFPILPSMQFFIFLAWLKFGRAAVNPFGTDETDIDIKHLLKTHIQDSLRLTKLYTQNLEDFFGMMLESWPAARPCSTGVYNFLYLPYGCVVAQEQLQSCSQLFQFGSASDADASLTVSMR</sequence>
<dbReference type="Proteomes" id="UP000000305">
    <property type="component" value="Unassembled WGS sequence"/>
</dbReference>
<dbReference type="InParanoid" id="E9H803"/>
<dbReference type="PANTHER" id="PTHR10736:SF0">
    <property type="entry name" value="BESTROPHIN HOMOLOG"/>
    <property type="match status" value="1"/>
</dbReference>
<keyword evidence="3 6" id="KW-1133">Transmembrane helix</keyword>
<gene>
    <name evidence="7" type="ORF">DAPPUDRAFT_254833</name>
</gene>
<name>E9H803_DAPPU</name>
<evidence type="ECO:0000256" key="3">
    <source>
        <dbReference type="ARBA" id="ARBA00022989"/>
    </source>
</evidence>
<dbReference type="GO" id="GO:1902476">
    <property type="term" value="P:chloride transmembrane transport"/>
    <property type="evidence" value="ECO:0000318"/>
    <property type="project" value="GO_Central"/>
</dbReference>
<dbReference type="Pfam" id="PF01062">
    <property type="entry name" value="Bestrophin"/>
    <property type="match status" value="1"/>
</dbReference>
<keyword evidence="8" id="KW-1185">Reference proteome</keyword>
<feature type="transmembrane region" description="Helical" evidence="6">
    <location>
        <begin position="47"/>
        <end position="70"/>
    </location>
</feature>
<evidence type="ECO:0000256" key="6">
    <source>
        <dbReference type="RuleBase" id="RU363126"/>
    </source>
</evidence>
<keyword evidence="4 6" id="KW-0472">Membrane</keyword>
<keyword evidence="2 6" id="KW-0812">Transmembrane</keyword>
<dbReference type="InterPro" id="IPR021134">
    <property type="entry name" value="Bestrophin-like"/>
</dbReference>
<feature type="transmembrane region" description="Helical" evidence="6">
    <location>
        <begin position="241"/>
        <end position="259"/>
    </location>
</feature>
<keyword evidence="6" id="KW-0869">Chloride channel</keyword>
<dbReference type="EMBL" id="GL732602">
    <property type="protein sequence ID" value="EFX72121.1"/>
    <property type="molecule type" value="Genomic_DNA"/>
</dbReference>
<evidence type="ECO:0000256" key="2">
    <source>
        <dbReference type="ARBA" id="ARBA00022692"/>
    </source>
</evidence>
<feature type="transmembrane region" description="Helical" evidence="6">
    <location>
        <begin position="90"/>
        <end position="111"/>
    </location>
</feature>
<keyword evidence="6" id="KW-0406">Ion transport</keyword>